<dbReference type="AlphaFoldDB" id="J9GEE0"/>
<sequence>MKAEIKKAAGGNIRKAIQQQMARIRRAMINNLLYVGEAALKQARDWHKYKNQTGNLASSIGYCILDNGKPLYKSTFEQISDGADGTKKGEEFLEQVIAENPTGLVFIMVAGMPYAKYVEAMNLDVLDSAEILAKRMIPKIMRAIGIGII</sequence>
<protein>
    <submittedName>
        <fullName evidence="1">Uncharacterized protein</fullName>
    </submittedName>
</protein>
<proteinExistence type="predicted"/>
<name>J9GEE0_9ZZZZ</name>
<comment type="caution">
    <text evidence="1">The sequence shown here is derived from an EMBL/GenBank/DDBJ whole genome shotgun (WGS) entry which is preliminary data.</text>
</comment>
<accession>J9GEE0</accession>
<organism evidence="1">
    <name type="scientific">gut metagenome</name>
    <dbReference type="NCBI Taxonomy" id="749906"/>
    <lineage>
        <taxon>unclassified sequences</taxon>
        <taxon>metagenomes</taxon>
        <taxon>organismal metagenomes</taxon>
    </lineage>
</organism>
<evidence type="ECO:0000313" key="1">
    <source>
        <dbReference type="EMBL" id="EJX05269.1"/>
    </source>
</evidence>
<gene>
    <name evidence="1" type="ORF">EVA_06625</name>
</gene>
<reference evidence="1" key="1">
    <citation type="journal article" date="2012" name="PLoS ONE">
        <title>Gene sets for utilization of primary and secondary nutrition supplies in the distal gut of endangered iberian lynx.</title>
        <authorList>
            <person name="Alcaide M."/>
            <person name="Messina E."/>
            <person name="Richter M."/>
            <person name="Bargiela R."/>
            <person name="Peplies J."/>
            <person name="Huws S.A."/>
            <person name="Newbold C.J."/>
            <person name="Golyshin P.N."/>
            <person name="Simon M.A."/>
            <person name="Lopez G."/>
            <person name="Yakimov M.M."/>
            <person name="Ferrer M."/>
        </authorList>
    </citation>
    <scope>NUCLEOTIDE SEQUENCE</scope>
</reference>
<dbReference type="EMBL" id="AMCI01001526">
    <property type="protein sequence ID" value="EJX05269.1"/>
    <property type="molecule type" value="Genomic_DNA"/>
</dbReference>